<feature type="domain" description="AP2/ERF" evidence="8">
    <location>
        <begin position="20"/>
        <end position="77"/>
    </location>
</feature>
<accession>A0A2I0KJ25</accession>
<dbReference type="PANTHER" id="PTHR31985:SF273">
    <property type="entry name" value="ETHYLENE-RESPONSIVE TRANSCRIPTION FACTOR ERF017"/>
    <property type="match status" value="1"/>
</dbReference>
<comment type="subcellular location">
    <subcellularLocation>
        <location evidence="1">Nucleus</location>
    </subcellularLocation>
</comment>
<evidence type="ECO:0000313" key="9">
    <source>
        <dbReference type="EMBL" id="PKI67786.1"/>
    </source>
</evidence>
<keyword evidence="3" id="KW-0238">DNA-binding</keyword>
<dbReference type="PANTHER" id="PTHR31985">
    <property type="entry name" value="ETHYLENE-RESPONSIVE TRANSCRIPTION FACTOR ERF042-RELATED"/>
    <property type="match status" value="1"/>
</dbReference>
<evidence type="ECO:0000256" key="7">
    <source>
        <dbReference type="ARBA" id="ARBA00024343"/>
    </source>
</evidence>
<dbReference type="PRINTS" id="PR00367">
    <property type="entry name" value="ETHRSPELEMNT"/>
</dbReference>
<dbReference type="CDD" id="cd00018">
    <property type="entry name" value="AP2"/>
    <property type="match status" value="1"/>
</dbReference>
<keyword evidence="6" id="KW-0539">Nucleus</keyword>
<keyword evidence="5" id="KW-0804">Transcription</keyword>
<dbReference type="InterPro" id="IPR036955">
    <property type="entry name" value="AP2/ERF_dom_sf"/>
</dbReference>
<reference evidence="9 10" key="1">
    <citation type="submission" date="2017-11" db="EMBL/GenBank/DDBJ databases">
        <title>De-novo sequencing of pomegranate (Punica granatum L.) genome.</title>
        <authorList>
            <person name="Akparov Z."/>
            <person name="Amiraslanov A."/>
            <person name="Hajiyeva S."/>
            <person name="Abbasov M."/>
            <person name="Kaur K."/>
            <person name="Hamwieh A."/>
            <person name="Solovyev V."/>
            <person name="Salamov A."/>
            <person name="Braich B."/>
            <person name="Kosarev P."/>
            <person name="Mahmoud A."/>
            <person name="Hajiyev E."/>
            <person name="Babayeva S."/>
            <person name="Izzatullayeva V."/>
            <person name="Mammadov A."/>
            <person name="Mammadov A."/>
            <person name="Sharifova S."/>
            <person name="Ojaghi J."/>
            <person name="Eynullazada K."/>
            <person name="Bayramov B."/>
            <person name="Abdulazimova A."/>
            <person name="Shahmuradov I."/>
        </authorList>
    </citation>
    <scope>NUCLEOTIDE SEQUENCE [LARGE SCALE GENOMIC DNA]</scope>
    <source>
        <strain evidence="10">cv. AG2017</strain>
        <tissue evidence="9">Leaf</tissue>
    </source>
</reference>
<dbReference type="GO" id="GO:0003700">
    <property type="term" value="F:DNA-binding transcription factor activity"/>
    <property type="evidence" value="ECO:0007669"/>
    <property type="project" value="InterPro"/>
</dbReference>
<gene>
    <name evidence="9" type="ORF">CRG98_011836</name>
</gene>
<comment type="caution">
    <text evidence="9">The sequence shown here is derived from an EMBL/GenBank/DDBJ whole genome shotgun (WGS) entry which is preliminary data.</text>
</comment>
<evidence type="ECO:0000256" key="3">
    <source>
        <dbReference type="ARBA" id="ARBA00023125"/>
    </source>
</evidence>
<keyword evidence="2" id="KW-0805">Transcription regulation</keyword>
<dbReference type="Gene3D" id="3.30.730.10">
    <property type="entry name" value="AP2/ERF domain"/>
    <property type="match status" value="1"/>
</dbReference>
<dbReference type="InterPro" id="IPR051032">
    <property type="entry name" value="AP2/ERF_TF_ERF_subfamily"/>
</dbReference>
<proteinExistence type="inferred from homology"/>
<comment type="similarity">
    <text evidence="7">Belongs to the AP2/ERF transcription factor family. ERF subfamily.</text>
</comment>
<evidence type="ECO:0000256" key="6">
    <source>
        <dbReference type="ARBA" id="ARBA00023242"/>
    </source>
</evidence>
<evidence type="ECO:0000256" key="5">
    <source>
        <dbReference type="ARBA" id="ARBA00023163"/>
    </source>
</evidence>
<evidence type="ECO:0000313" key="10">
    <source>
        <dbReference type="Proteomes" id="UP000233551"/>
    </source>
</evidence>
<organism evidence="9 10">
    <name type="scientific">Punica granatum</name>
    <name type="common">Pomegranate</name>
    <dbReference type="NCBI Taxonomy" id="22663"/>
    <lineage>
        <taxon>Eukaryota</taxon>
        <taxon>Viridiplantae</taxon>
        <taxon>Streptophyta</taxon>
        <taxon>Embryophyta</taxon>
        <taxon>Tracheophyta</taxon>
        <taxon>Spermatophyta</taxon>
        <taxon>Magnoliopsida</taxon>
        <taxon>eudicotyledons</taxon>
        <taxon>Gunneridae</taxon>
        <taxon>Pentapetalae</taxon>
        <taxon>rosids</taxon>
        <taxon>malvids</taxon>
        <taxon>Myrtales</taxon>
        <taxon>Lythraceae</taxon>
        <taxon>Punica</taxon>
    </lineage>
</organism>
<keyword evidence="10" id="KW-1185">Reference proteome</keyword>
<sequence length="173" mass="19158">MDLKPESKPMKARRDRGPKMYKGVRMREWGTWVSEIRVPKTGERIWLGSFDDPKKAARAHDAALYCLQGENAVFNFPNEKRPVGLVPSSGSSFKKDIKEIANTFASLNDSENPVDIQVPGNVQDLPYIPVIGEMEAAGTGVSEPSVSTMIADDLPENLFTDDWLSMAMGLLND</sequence>
<dbReference type="GO" id="GO:0003677">
    <property type="term" value="F:DNA binding"/>
    <property type="evidence" value="ECO:0007669"/>
    <property type="project" value="UniProtKB-KW"/>
</dbReference>
<keyword evidence="4" id="KW-0010">Activator</keyword>
<evidence type="ECO:0000256" key="4">
    <source>
        <dbReference type="ARBA" id="ARBA00023159"/>
    </source>
</evidence>
<dbReference type="AlphaFoldDB" id="A0A2I0KJ25"/>
<dbReference type="Pfam" id="PF00847">
    <property type="entry name" value="AP2"/>
    <property type="match status" value="1"/>
</dbReference>
<dbReference type="InterPro" id="IPR001471">
    <property type="entry name" value="AP2/ERF_dom"/>
</dbReference>
<evidence type="ECO:0000256" key="2">
    <source>
        <dbReference type="ARBA" id="ARBA00023015"/>
    </source>
</evidence>
<evidence type="ECO:0000259" key="8">
    <source>
        <dbReference type="PROSITE" id="PS51032"/>
    </source>
</evidence>
<evidence type="ECO:0000256" key="1">
    <source>
        <dbReference type="ARBA" id="ARBA00004123"/>
    </source>
</evidence>
<dbReference type="InterPro" id="IPR016177">
    <property type="entry name" value="DNA-bd_dom_sf"/>
</dbReference>
<dbReference type="SUPFAM" id="SSF54171">
    <property type="entry name" value="DNA-binding domain"/>
    <property type="match status" value="1"/>
</dbReference>
<dbReference type="EMBL" id="PGOL01000588">
    <property type="protein sequence ID" value="PKI67786.1"/>
    <property type="molecule type" value="Genomic_DNA"/>
</dbReference>
<dbReference type="PROSITE" id="PS51032">
    <property type="entry name" value="AP2_ERF"/>
    <property type="match status" value="1"/>
</dbReference>
<name>A0A2I0KJ25_PUNGR</name>
<protein>
    <recommendedName>
        <fullName evidence="8">AP2/ERF domain-containing protein</fullName>
    </recommendedName>
</protein>
<dbReference type="STRING" id="22663.A0A2I0KJ25"/>
<dbReference type="SMART" id="SM00380">
    <property type="entry name" value="AP2"/>
    <property type="match status" value="1"/>
</dbReference>
<dbReference type="GO" id="GO:0005634">
    <property type="term" value="C:nucleus"/>
    <property type="evidence" value="ECO:0007669"/>
    <property type="project" value="UniProtKB-SubCell"/>
</dbReference>
<dbReference type="Proteomes" id="UP000233551">
    <property type="component" value="Unassembled WGS sequence"/>
</dbReference>